<dbReference type="InterPro" id="IPR000182">
    <property type="entry name" value="GNAT_dom"/>
</dbReference>
<protein>
    <recommendedName>
        <fullName evidence="3">N-acetyltransferase domain-containing protein</fullName>
    </recommendedName>
</protein>
<sequence>MHLKTTIFSFLFLSLIIINNKNGKDSMACPPTSLSLSLDSTLQPCLLAPSAPSTTLAGTTTSLPPEKRQSSILRSLLGRFSSSSATHPTASSRTDAPEQPDAVINDEAVQVLRDFRVIVELDRGGVLEIRPVEPGDLDATGTLLADTFSESRLVPVRYAHLIAFLVKQYLEERRALEPHVAVLVGFYKESDAEGPAQLAGTAEISFDARGANAVPPTPHAPPDCPYICNMAVRKSLRRRRIGWHLLEACEELITRMKAKRQVYLHCRVVDKGPVDMYRKAGYEVLKTDSFFIWLSLQRRKHLMCKRLPPASDDAVNETSA</sequence>
<organism evidence="4 5">
    <name type="scientific">Musa balbisiana</name>
    <name type="common">Banana</name>
    <dbReference type="NCBI Taxonomy" id="52838"/>
    <lineage>
        <taxon>Eukaryota</taxon>
        <taxon>Viridiplantae</taxon>
        <taxon>Streptophyta</taxon>
        <taxon>Embryophyta</taxon>
        <taxon>Tracheophyta</taxon>
        <taxon>Spermatophyta</taxon>
        <taxon>Magnoliopsida</taxon>
        <taxon>Liliopsida</taxon>
        <taxon>Zingiberales</taxon>
        <taxon>Musaceae</taxon>
        <taxon>Musa</taxon>
    </lineage>
</organism>
<evidence type="ECO:0000259" key="3">
    <source>
        <dbReference type="PROSITE" id="PS51186"/>
    </source>
</evidence>
<feature type="signal peptide" evidence="2">
    <location>
        <begin position="1"/>
        <end position="23"/>
    </location>
</feature>
<dbReference type="STRING" id="52838.A0A4S8J875"/>
<dbReference type="SUPFAM" id="SSF55729">
    <property type="entry name" value="Acyl-CoA N-acyltransferases (Nat)"/>
    <property type="match status" value="1"/>
</dbReference>
<evidence type="ECO:0000313" key="5">
    <source>
        <dbReference type="Proteomes" id="UP000317650"/>
    </source>
</evidence>
<feature type="chain" id="PRO_5020979680" description="N-acetyltransferase domain-containing protein" evidence="2">
    <location>
        <begin position="24"/>
        <end position="320"/>
    </location>
</feature>
<dbReference type="GO" id="GO:0016747">
    <property type="term" value="F:acyltransferase activity, transferring groups other than amino-acyl groups"/>
    <property type="evidence" value="ECO:0007669"/>
    <property type="project" value="InterPro"/>
</dbReference>
<keyword evidence="2" id="KW-0732">Signal</keyword>
<proteinExistence type="predicted"/>
<name>A0A4S8J875_MUSBA</name>
<dbReference type="PROSITE" id="PS51186">
    <property type="entry name" value="GNAT"/>
    <property type="match status" value="1"/>
</dbReference>
<dbReference type="CDD" id="cd04301">
    <property type="entry name" value="NAT_SF"/>
    <property type="match status" value="1"/>
</dbReference>
<dbReference type="PANTHER" id="PTHR47489">
    <property type="entry name" value="ACYL-COA N-ACYLTRANSFERASES (NAT) SUPERFAMILY PROTEIN"/>
    <property type="match status" value="1"/>
</dbReference>
<evidence type="ECO:0000313" key="4">
    <source>
        <dbReference type="EMBL" id="THU57675.1"/>
    </source>
</evidence>
<feature type="compositionally biased region" description="Low complexity" evidence="1">
    <location>
        <begin position="81"/>
        <end position="92"/>
    </location>
</feature>
<dbReference type="Pfam" id="PF00583">
    <property type="entry name" value="Acetyltransf_1"/>
    <property type="match status" value="1"/>
</dbReference>
<dbReference type="EMBL" id="PYDT01000006">
    <property type="protein sequence ID" value="THU57675.1"/>
    <property type="molecule type" value="Genomic_DNA"/>
</dbReference>
<keyword evidence="5" id="KW-1185">Reference proteome</keyword>
<reference evidence="4 5" key="1">
    <citation type="journal article" date="2019" name="Nat. Plants">
        <title>Genome sequencing of Musa balbisiana reveals subgenome evolution and function divergence in polyploid bananas.</title>
        <authorList>
            <person name="Yao X."/>
        </authorList>
    </citation>
    <scope>NUCLEOTIDE SEQUENCE [LARGE SCALE GENOMIC DNA]</scope>
    <source>
        <strain evidence="5">cv. DH-PKW</strain>
        <tissue evidence="4">Leaves</tissue>
    </source>
</reference>
<comment type="caution">
    <text evidence="4">The sequence shown here is derived from an EMBL/GenBank/DDBJ whole genome shotgun (WGS) entry which is preliminary data.</text>
</comment>
<accession>A0A4S8J875</accession>
<evidence type="ECO:0000256" key="1">
    <source>
        <dbReference type="SAM" id="MobiDB-lite"/>
    </source>
</evidence>
<dbReference type="AlphaFoldDB" id="A0A4S8J875"/>
<feature type="region of interest" description="Disordered" evidence="1">
    <location>
        <begin position="81"/>
        <end position="102"/>
    </location>
</feature>
<dbReference type="Proteomes" id="UP000317650">
    <property type="component" value="Chromosome 3"/>
</dbReference>
<dbReference type="Gene3D" id="3.40.630.30">
    <property type="match status" value="1"/>
</dbReference>
<gene>
    <name evidence="4" type="ORF">C4D60_Mb03t06010</name>
</gene>
<feature type="domain" description="N-acetyltransferase" evidence="3">
    <location>
        <begin position="127"/>
        <end position="308"/>
    </location>
</feature>
<dbReference type="InterPro" id="IPR016181">
    <property type="entry name" value="Acyl_CoA_acyltransferase"/>
</dbReference>
<evidence type="ECO:0000256" key="2">
    <source>
        <dbReference type="SAM" id="SignalP"/>
    </source>
</evidence>
<dbReference type="PANTHER" id="PTHR47489:SF2">
    <property type="entry name" value="GCN5-RELATED N-ACETYLTRANSFERASE 5, CHLOROPLASTIC"/>
    <property type="match status" value="1"/>
</dbReference>